<comment type="cofactor">
    <cofactor evidence="1">
        <name>Zn(2+)</name>
        <dbReference type="ChEBI" id="CHEBI:29105"/>
    </cofactor>
</comment>
<name>X1FWZ5_9ZZZZ</name>
<evidence type="ECO:0008006" key="6">
    <source>
        <dbReference type="Google" id="ProtNLM"/>
    </source>
</evidence>
<evidence type="ECO:0000256" key="1">
    <source>
        <dbReference type="ARBA" id="ARBA00001947"/>
    </source>
</evidence>
<organism evidence="5">
    <name type="scientific">marine sediment metagenome</name>
    <dbReference type="NCBI Taxonomy" id="412755"/>
    <lineage>
        <taxon>unclassified sequences</taxon>
        <taxon>metagenomes</taxon>
        <taxon>ecological metagenomes</taxon>
    </lineage>
</organism>
<dbReference type="InterPro" id="IPR024087">
    <property type="entry name" value="Creatininase-like_sf"/>
</dbReference>
<keyword evidence="2" id="KW-0479">Metal-binding</keyword>
<dbReference type="PANTHER" id="PTHR35005">
    <property type="entry name" value="3-DEHYDRO-SCYLLO-INOSOSE HYDROLASE"/>
    <property type="match status" value="1"/>
</dbReference>
<dbReference type="GO" id="GO:0016811">
    <property type="term" value="F:hydrolase activity, acting on carbon-nitrogen (but not peptide) bonds, in linear amides"/>
    <property type="evidence" value="ECO:0007669"/>
    <property type="project" value="TreeGrafter"/>
</dbReference>
<dbReference type="GO" id="GO:0046872">
    <property type="term" value="F:metal ion binding"/>
    <property type="evidence" value="ECO:0007669"/>
    <property type="project" value="UniProtKB-KW"/>
</dbReference>
<accession>X1FWZ5</accession>
<dbReference type="PANTHER" id="PTHR35005:SF1">
    <property type="entry name" value="2-AMINO-5-FORMYLAMINO-6-RIBOSYLAMINOPYRIMIDIN-4(3H)-ONE 5'-MONOPHOSPHATE DEFORMYLASE"/>
    <property type="match status" value="1"/>
</dbReference>
<sequence>MKSVKLQEMKWPDVKNYLQRDDRVILPVGSTEQHGPWCPIGTDAFSAICLAEDASEETRVIVAPPIWFGCSAHHMALSGTISIRPEVLIEFLYDEIESLARHGFKKFIIINGHRIANLMWMQIAAERAQRKLDVKIIIFDPAFMSKEIVDKLGLGPMGHADDREGSQMLYKYPHLVDVSKAKDYVPEESKLYHIDPIDCRDTLCYVPGIEE</sequence>
<dbReference type="Gene3D" id="3.40.50.10310">
    <property type="entry name" value="Creatininase"/>
    <property type="match status" value="1"/>
</dbReference>
<keyword evidence="3" id="KW-0378">Hydrolase</keyword>
<dbReference type="EMBL" id="BARU01021862">
    <property type="protein sequence ID" value="GAH50166.1"/>
    <property type="molecule type" value="Genomic_DNA"/>
</dbReference>
<dbReference type="Pfam" id="PF02633">
    <property type="entry name" value="Creatininase"/>
    <property type="match status" value="1"/>
</dbReference>
<feature type="non-terminal residue" evidence="5">
    <location>
        <position position="211"/>
    </location>
</feature>
<evidence type="ECO:0000256" key="2">
    <source>
        <dbReference type="ARBA" id="ARBA00022723"/>
    </source>
</evidence>
<proteinExistence type="predicted"/>
<evidence type="ECO:0000313" key="5">
    <source>
        <dbReference type="EMBL" id="GAH50166.1"/>
    </source>
</evidence>
<dbReference type="AlphaFoldDB" id="X1FWZ5"/>
<protein>
    <recommendedName>
        <fullName evidence="6">Creatininase</fullName>
    </recommendedName>
</protein>
<evidence type="ECO:0000256" key="3">
    <source>
        <dbReference type="ARBA" id="ARBA00022801"/>
    </source>
</evidence>
<dbReference type="SUPFAM" id="SSF102215">
    <property type="entry name" value="Creatininase"/>
    <property type="match status" value="1"/>
</dbReference>
<keyword evidence="4" id="KW-0862">Zinc</keyword>
<comment type="caution">
    <text evidence="5">The sequence shown here is derived from an EMBL/GenBank/DDBJ whole genome shotgun (WGS) entry which is preliminary data.</text>
</comment>
<evidence type="ECO:0000256" key="4">
    <source>
        <dbReference type="ARBA" id="ARBA00022833"/>
    </source>
</evidence>
<reference evidence="5" key="1">
    <citation type="journal article" date="2014" name="Front. Microbiol.">
        <title>High frequency of phylogenetically diverse reductive dehalogenase-homologous genes in deep subseafloor sedimentary metagenomes.</title>
        <authorList>
            <person name="Kawai M."/>
            <person name="Futagami T."/>
            <person name="Toyoda A."/>
            <person name="Takaki Y."/>
            <person name="Nishi S."/>
            <person name="Hori S."/>
            <person name="Arai W."/>
            <person name="Tsubouchi T."/>
            <person name="Morono Y."/>
            <person name="Uchiyama I."/>
            <person name="Ito T."/>
            <person name="Fujiyama A."/>
            <person name="Inagaki F."/>
            <person name="Takami H."/>
        </authorList>
    </citation>
    <scope>NUCLEOTIDE SEQUENCE</scope>
    <source>
        <strain evidence="5">Expedition CK06-06</strain>
    </source>
</reference>
<gene>
    <name evidence="5" type="ORF">S03H2_35707</name>
</gene>
<dbReference type="GO" id="GO:0009231">
    <property type="term" value="P:riboflavin biosynthetic process"/>
    <property type="evidence" value="ECO:0007669"/>
    <property type="project" value="TreeGrafter"/>
</dbReference>
<dbReference type="InterPro" id="IPR003785">
    <property type="entry name" value="Creatininase/forma_Hydrolase"/>
</dbReference>